<dbReference type="STRING" id="52131.GA0061100_101345"/>
<dbReference type="EMBL" id="FMAC01000001">
    <property type="protein sequence ID" value="SCB08553.1"/>
    <property type="molecule type" value="Genomic_DNA"/>
</dbReference>
<evidence type="ECO:0000313" key="4">
    <source>
        <dbReference type="EMBL" id="SCB08553.1"/>
    </source>
</evidence>
<evidence type="ECO:0000259" key="3">
    <source>
        <dbReference type="PROSITE" id="PS50977"/>
    </source>
</evidence>
<dbReference type="PANTHER" id="PTHR30055">
    <property type="entry name" value="HTH-TYPE TRANSCRIPTIONAL REGULATOR RUTR"/>
    <property type="match status" value="1"/>
</dbReference>
<name>A0A1C3TZ88_9HYPH</name>
<dbReference type="Gene3D" id="1.10.357.10">
    <property type="entry name" value="Tetracycline Repressor, domain 2"/>
    <property type="match status" value="1"/>
</dbReference>
<dbReference type="PANTHER" id="PTHR30055:SF201">
    <property type="entry name" value="TRANSCRIPTIONAL REGULATORY PROTEIN"/>
    <property type="match status" value="1"/>
</dbReference>
<reference evidence="5" key="1">
    <citation type="submission" date="2016-08" db="EMBL/GenBank/DDBJ databases">
        <authorList>
            <person name="Varghese N."/>
            <person name="Submissions Spin"/>
        </authorList>
    </citation>
    <scope>NUCLEOTIDE SEQUENCE [LARGE SCALE GENOMIC DNA]</scope>
    <source>
        <strain evidence="5">CCBAU 57015</strain>
    </source>
</reference>
<keyword evidence="1 2" id="KW-0238">DNA-binding</keyword>
<dbReference type="Proteomes" id="UP000186228">
    <property type="component" value="Unassembled WGS sequence"/>
</dbReference>
<proteinExistence type="predicted"/>
<dbReference type="Pfam" id="PF00440">
    <property type="entry name" value="TetR_N"/>
    <property type="match status" value="1"/>
</dbReference>
<dbReference type="GO" id="GO:0003700">
    <property type="term" value="F:DNA-binding transcription factor activity"/>
    <property type="evidence" value="ECO:0007669"/>
    <property type="project" value="TreeGrafter"/>
</dbReference>
<dbReference type="SUPFAM" id="SSF46689">
    <property type="entry name" value="Homeodomain-like"/>
    <property type="match status" value="1"/>
</dbReference>
<dbReference type="PROSITE" id="PS50977">
    <property type="entry name" value="HTH_TETR_2"/>
    <property type="match status" value="1"/>
</dbReference>
<dbReference type="GO" id="GO:0000976">
    <property type="term" value="F:transcription cis-regulatory region binding"/>
    <property type="evidence" value="ECO:0007669"/>
    <property type="project" value="TreeGrafter"/>
</dbReference>
<evidence type="ECO:0000313" key="5">
    <source>
        <dbReference type="Proteomes" id="UP000186228"/>
    </source>
</evidence>
<accession>A0A1C3TZ88</accession>
<dbReference type="RefSeq" id="WP_075850890.1">
    <property type="nucleotide sequence ID" value="NZ_FMAC01000001.1"/>
</dbReference>
<dbReference type="InterPro" id="IPR041669">
    <property type="entry name" value="TetR_C_15"/>
</dbReference>
<dbReference type="PRINTS" id="PR00455">
    <property type="entry name" value="HTHTETR"/>
</dbReference>
<organism evidence="4 5">
    <name type="scientific">Rhizobium hainanense</name>
    <dbReference type="NCBI Taxonomy" id="52131"/>
    <lineage>
        <taxon>Bacteria</taxon>
        <taxon>Pseudomonadati</taxon>
        <taxon>Pseudomonadota</taxon>
        <taxon>Alphaproteobacteria</taxon>
        <taxon>Hyphomicrobiales</taxon>
        <taxon>Rhizobiaceae</taxon>
        <taxon>Rhizobium/Agrobacterium group</taxon>
        <taxon>Rhizobium</taxon>
    </lineage>
</organism>
<dbReference type="InterPro" id="IPR009057">
    <property type="entry name" value="Homeodomain-like_sf"/>
</dbReference>
<sequence length="204" mass="22397">MSENPLKSRPAPRRAPKQARSLATVEAIVEAAARILEERGHEAFSTNAVAEKAGVSVGSLYQYFPRKDALIGALILRETSRLVEEAEIAADKPTGNEALSALILPCVEQQLRRRALARLLDFEEARLPLDAATEAVKKRFFELTRATLLRSDLPPQPDIEVASRDVVAIIKGMVDAAGEHGDQDRNQLALRVKRAVLGYLHSLD</sequence>
<feature type="DNA-binding region" description="H-T-H motif" evidence="2">
    <location>
        <begin position="45"/>
        <end position="64"/>
    </location>
</feature>
<feature type="domain" description="HTH tetR-type" evidence="3">
    <location>
        <begin position="22"/>
        <end position="82"/>
    </location>
</feature>
<evidence type="ECO:0000256" key="2">
    <source>
        <dbReference type="PROSITE-ProRule" id="PRU00335"/>
    </source>
</evidence>
<protein>
    <submittedName>
        <fullName evidence="4">Transcriptional regulator, TetR family</fullName>
    </submittedName>
</protein>
<evidence type="ECO:0000256" key="1">
    <source>
        <dbReference type="ARBA" id="ARBA00023125"/>
    </source>
</evidence>
<dbReference type="InterPro" id="IPR050109">
    <property type="entry name" value="HTH-type_TetR-like_transc_reg"/>
</dbReference>
<keyword evidence="5" id="KW-1185">Reference proteome</keyword>
<gene>
    <name evidence="4" type="ORF">GA0061100_101345</name>
</gene>
<dbReference type="Pfam" id="PF17918">
    <property type="entry name" value="TetR_C_15"/>
    <property type="match status" value="1"/>
</dbReference>
<dbReference type="AlphaFoldDB" id="A0A1C3TZ88"/>
<dbReference type="OrthoDB" id="9808189at2"/>
<dbReference type="InterPro" id="IPR001647">
    <property type="entry name" value="HTH_TetR"/>
</dbReference>